<dbReference type="NCBIfam" id="NF003948">
    <property type="entry name" value="PRK05450.1-1"/>
    <property type="match status" value="1"/>
</dbReference>
<keyword evidence="3" id="KW-0448">Lipopolysaccharide biosynthesis</keyword>
<dbReference type="InterPro" id="IPR003329">
    <property type="entry name" value="Cytidylyl_trans"/>
</dbReference>
<dbReference type="STRING" id="1277257.G293_02370"/>
<dbReference type="EMBL" id="CP004021">
    <property type="protein sequence ID" value="AKK20106.1"/>
    <property type="molecule type" value="Genomic_DNA"/>
</dbReference>
<accession>A0A0G3I2J5</accession>
<dbReference type="PANTHER" id="PTHR42866:SF2">
    <property type="entry name" value="3-DEOXY-MANNO-OCTULOSONATE CYTIDYLYLTRANSFERASE, MITOCHONDRIAL"/>
    <property type="match status" value="1"/>
</dbReference>
<gene>
    <name evidence="4" type="ORF">G293_02370</name>
</gene>
<organism evidence="4 5">
    <name type="scientific">Candidatus Liberibacter africanus PTSAPSY</name>
    <dbReference type="NCBI Taxonomy" id="1277257"/>
    <lineage>
        <taxon>Bacteria</taxon>
        <taxon>Pseudomonadati</taxon>
        <taxon>Pseudomonadota</taxon>
        <taxon>Alphaproteobacteria</taxon>
        <taxon>Hyphomicrobiales</taxon>
        <taxon>Rhizobiaceae</taxon>
        <taxon>Liberibacter</taxon>
    </lineage>
</organism>
<evidence type="ECO:0000256" key="3">
    <source>
        <dbReference type="ARBA" id="ARBA00022985"/>
    </source>
</evidence>
<proteinExistence type="predicted"/>
<keyword evidence="1 4" id="KW-0808">Transferase</keyword>
<dbReference type="PANTHER" id="PTHR42866">
    <property type="entry name" value="3-DEOXY-MANNO-OCTULOSONATE CYTIDYLYLTRANSFERASE"/>
    <property type="match status" value="1"/>
</dbReference>
<dbReference type="OrthoDB" id="9815559at2"/>
<dbReference type="InterPro" id="IPR004528">
    <property type="entry name" value="KdsB"/>
</dbReference>
<sequence>MIDPQDNKNVLIIIPARIQSTRLPKKILADINGLPMILHTAIRARKANIGRVIIAVDDNKTNEIVSQAGFESVMTNTCHKSGSDRIFEALNIVDPKKNAQIIVNMQADIPNIEPEIVASVLIPLQNPTVDIGTIATEIHDDKDQDDPNIVKVVSSPSENECLRALYFTRTKTPYGIGPFYQHIGMYAYRRESLERFTKLSPSILEKRESLEQLRALEDSMRIDVKIVCSNAISVDTADDLEKARTLISYDFYKDFL</sequence>
<dbReference type="NCBIfam" id="NF003952">
    <property type="entry name" value="PRK05450.1-5"/>
    <property type="match status" value="1"/>
</dbReference>
<dbReference type="NCBIfam" id="TIGR00466">
    <property type="entry name" value="kdsB"/>
    <property type="match status" value="1"/>
</dbReference>
<dbReference type="AlphaFoldDB" id="A0A0G3I2J5"/>
<dbReference type="InterPro" id="IPR029044">
    <property type="entry name" value="Nucleotide-diphossugar_trans"/>
</dbReference>
<keyword evidence="5" id="KW-1185">Reference proteome</keyword>
<dbReference type="GO" id="GO:0009103">
    <property type="term" value="P:lipopolysaccharide biosynthetic process"/>
    <property type="evidence" value="ECO:0007669"/>
    <property type="project" value="UniProtKB-KW"/>
</dbReference>
<keyword evidence="2 4" id="KW-0548">Nucleotidyltransferase</keyword>
<dbReference type="Gene3D" id="3.90.550.10">
    <property type="entry name" value="Spore Coat Polysaccharide Biosynthesis Protein SpsA, Chain A"/>
    <property type="match status" value="1"/>
</dbReference>
<dbReference type="CDD" id="cd02517">
    <property type="entry name" value="CMP-KDO-Synthetase"/>
    <property type="match status" value="1"/>
</dbReference>
<dbReference type="GO" id="GO:0005829">
    <property type="term" value="C:cytosol"/>
    <property type="evidence" value="ECO:0007669"/>
    <property type="project" value="TreeGrafter"/>
</dbReference>
<evidence type="ECO:0000313" key="4">
    <source>
        <dbReference type="EMBL" id="AKK20106.1"/>
    </source>
</evidence>
<dbReference type="Proteomes" id="UP000035503">
    <property type="component" value="Chromosome"/>
</dbReference>
<dbReference type="GO" id="GO:0008690">
    <property type="term" value="F:3-deoxy-manno-octulosonate cytidylyltransferase activity"/>
    <property type="evidence" value="ECO:0007669"/>
    <property type="project" value="InterPro"/>
</dbReference>
<evidence type="ECO:0000256" key="1">
    <source>
        <dbReference type="ARBA" id="ARBA00022679"/>
    </source>
</evidence>
<evidence type="ECO:0000313" key="5">
    <source>
        <dbReference type="Proteomes" id="UP000035503"/>
    </source>
</evidence>
<dbReference type="PATRIC" id="fig|1277257.4.peg.513"/>
<evidence type="ECO:0000256" key="2">
    <source>
        <dbReference type="ARBA" id="ARBA00022695"/>
    </source>
</evidence>
<dbReference type="SUPFAM" id="SSF53448">
    <property type="entry name" value="Nucleotide-diphospho-sugar transferases"/>
    <property type="match status" value="1"/>
</dbReference>
<reference evidence="4 5" key="1">
    <citation type="journal article" date="2015" name="Genome Announc.">
        <title>Complete Genome Sequence of 'Candidatus Liberibacter africanus,' a Bacterium Associated with Citrus Huanglongbing.</title>
        <authorList>
            <person name="Lin H."/>
            <person name="Pietersen G."/>
            <person name="Han C."/>
            <person name="Read D.A."/>
            <person name="Lou B."/>
            <person name="Gupta G."/>
            <person name="Civerolo E.L."/>
        </authorList>
    </citation>
    <scope>NUCLEOTIDE SEQUENCE [LARGE SCALE GENOMIC DNA]</scope>
    <source>
        <strain evidence="4 5">PTSAPSY</strain>
    </source>
</reference>
<name>A0A0G3I2J5_LIBAF</name>
<protein>
    <submittedName>
        <fullName evidence="4">3-deoxy-manno-octulosonate cytidylyltransferase</fullName>
    </submittedName>
</protein>
<dbReference type="Pfam" id="PF02348">
    <property type="entry name" value="CTP_transf_3"/>
    <property type="match status" value="1"/>
</dbReference>
<dbReference type="KEGG" id="lau:G293_02370"/>